<name>A0A327R2X9_9BACT</name>
<evidence type="ECO:0000259" key="5">
    <source>
        <dbReference type="Pfam" id="PF25954"/>
    </source>
</evidence>
<dbReference type="PROSITE" id="PS51257">
    <property type="entry name" value="PROKAR_LIPOPROTEIN"/>
    <property type="match status" value="1"/>
</dbReference>
<dbReference type="Pfam" id="PF25967">
    <property type="entry name" value="RND-MFP_C"/>
    <property type="match status" value="1"/>
</dbReference>
<dbReference type="RefSeq" id="WP_111595725.1">
    <property type="nucleotide sequence ID" value="NZ_QLLL01000001.1"/>
</dbReference>
<dbReference type="InterPro" id="IPR006143">
    <property type="entry name" value="RND_pump_MFP"/>
</dbReference>
<dbReference type="PANTHER" id="PTHR30469">
    <property type="entry name" value="MULTIDRUG RESISTANCE PROTEIN MDTA"/>
    <property type="match status" value="1"/>
</dbReference>
<dbReference type="Gene3D" id="2.40.420.20">
    <property type="match status" value="1"/>
</dbReference>
<sequence length="369" mass="39894">MNKGYYLLPVLAITVAACGGGGENQRAKDSTKLVSLKKEVAELEAKLKLGDTAKVEKQKNITVATVNDTTFNHYIDVQGSVDARENVNVSTRSQGGVITAIFVKEGQHVSQGQTLAQVDDRLAQASIAELKTRLQLAEITYKKQANLWEQKIGSEIQYLNAKNGYEALQKSLAVAQEQSASNKIISPINGTVDAVIAKVGDVAAPGQPSFRVVNSNNLKVVANIAESFAAKVRTGDPVVISFPDINKEINTRIGFAAQLIDPISRTIKVEVPLPADRDLRPNMIAQIKIVDYTAKNAIVVPVNVIQYSLGKPYVMVVKNEGGKQVAKRAMIEMGRTYNDLAEVKSGLTAGDQIVTTGYQGLNENDFVKL</sequence>
<dbReference type="GO" id="GO:0015562">
    <property type="term" value="F:efflux transmembrane transporter activity"/>
    <property type="evidence" value="ECO:0007669"/>
    <property type="project" value="TreeGrafter"/>
</dbReference>
<evidence type="ECO:0000256" key="3">
    <source>
        <dbReference type="ARBA" id="ARBA00022448"/>
    </source>
</evidence>
<evidence type="ECO:0000256" key="1">
    <source>
        <dbReference type="ARBA" id="ARBA00004196"/>
    </source>
</evidence>
<keyword evidence="3" id="KW-0813">Transport</keyword>
<dbReference type="Gene3D" id="1.10.287.470">
    <property type="entry name" value="Helix hairpin bin"/>
    <property type="match status" value="1"/>
</dbReference>
<keyword evidence="8" id="KW-1185">Reference proteome</keyword>
<proteinExistence type="inferred from homology"/>
<feature type="domain" description="CusB-like beta-barrel" evidence="5">
    <location>
        <begin position="220"/>
        <end position="290"/>
    </location>
</feature>
<feature type="domain" description="Multidrug resistance protein MdtA-like C-terminal permuted SH3" evidence="6">
    <location>
        <begin position="296"/>
        <end position="359"/>
    </location>
</feature>
<dbReference type="OrthoDB" id="9806939at2"/>
<evidence type="ECO:0000313" key="8">
    <source>
        <dbReference type="Proteomes" id="UP000249547"/>
    </source>
</evidence>
<dbReference type="Gene3D" id="2.40.50.100">
    <property type="match status" value="1"/>
</dbReference>
<gene>
    <name evidence="7" type="ORF">LX64_00190</name>
</gene>
<dbReference type="InterPro" id="IPR058792">
    <property type="entry name" value="Beta-barrel_RND_2"/>
</dbReference>
<comment type="caution">
    <text evidence="7">The sequence shown here is derived from an EMBL/GenBank/DDBJ whole genome shotgun (WGS) entry which is preliminary data.</text>
</comment>
<evidence type="ECO:0000313" key="7">
    <source>
        <dbReference type="EMBL" id="RAJ10585.1"/>
    </source>
</evidence>
<dbReference type="InterPro" id="IPR058625">
    <property type="entry name" value="MdtA-like_BSH"/>
</dbReference>
<dbReference type="NCBIfam" id="TIGR01730">
    <property type="entry name" value="RND_mfp"/>
    <property type="match status" value="1"/>
</dbReference>
<dbReference type="SUPFAM" id="SSF111369">
    <property type="entry name" value="HlyD-like secretion proteins"/>
    <property type="match status" value="1"/>
</dbReference>
<evidence type="ECO:0000259" key="6">
    <source>
        <dbReference type="Pfam" id="PF25967"/>
    </source>
</evidence>
<reference evidence="7 8" key="1">
    <citation type="submission" date="2018-06" db="EMBL/GenBank/DDBJ databases">
        <title>Genomic Encyclopedia of Archaeal and Bacterial Type Strains, Phase II (KMG-II): from individual species to whole genera.</title>
        <authorList>
            <person name="Goeker M."/>
        </authorList>
    </citation>
    <scope>NUCLEOTIDE SEQUENCE [LARGE SCALE GENOMIC DNA]</scope>
    <source>
        <strain evidence="7 8">DSM 23857</strain>
    </source>
</reference>
<dbReference type="Gene3D" id="2.40.30.170">
    <property type="match status" value="1"/>
</dbReference>
<evidence type="ECO:0000256" key="2">
    <source>
        <dbReference type="ARBA" id="ARBA00009477"/>
    </source>
</evidence>
<dbReference type="Pfam" id="PF25917">
    <property type="entry name" value="BSH_RND"/>
    <property type="match status" value="1"/>
</dbReference>
<comment type="similarity">
    <text evidence="2">Belongs to the membrane fusion protein (MFP) (TC 8.A.1) family.</text>
</comment>
<accession>A0A327R2X9</accession>
<feature type="domain" description="Multidrug resistance protein MdtA-like barrel-sandwich hybrid" evidence="4">
    <location>
        <begin position="87"/>
        <end position="213"/>
    </location>
</feature>
<organism evidence="7 8">
    <name type="scientific">Chitinophaga skermanii</name>
    <dbReference type="NCBI Taxonomy" id="331697"/>
    <lineage>
        <taxon>Bacteria</taxon>
        <taxon>Pseudomonadati</taxon>
        <taxon>Bacteroidota</taxon>
        <taxon>Chitinophagia</taxon>
        <taxon>Chitinophagales</taxon>
        <taxon>Chitinophagaceae</taxon>
        <taxon>Chitinophaga</taxon>
    </lineage>
</organism>
<dbReference type="GO" id="GO:1990281">
    <property type="term" value="C:efflux pump complex"/>
    <property type="evidence" value="ECO:0007669"/>
    <property type="project" value="TreeGrafter"/>
</dbReference>
<dbReference type="PANTHER" id="PTHR30469:SF15">
    <property type="entry name" value="HLYD FAMILY OF SECRETION PROTEINS"/>
    <property type="match status" value="1"/>
</dbReference>
<protein>
    <submittedName>
        <fullName evidence="7">RND family efflux transporter MFP subunit</fullName>
    </submittedName>
</protein>
<evidence type="ECO:0000259" key="4">
    <source>
        <dbReference type="Pfam" id="PF25917"/>
    </source>
</evidence>
<dbReference type="EMBL" id="QLLL01000001">
    <property type="protein sequence ID" value="RAJ10585.1"/>
    <property type="molecule type" value="Genomic_DNA"/>
</dbReference>
<dbReference type="InterPro" id="IPR058627">
    <property type="entry name" value="MdtA-like_C"/>
</dbReference>
<comment type="subcellular location">
    <subcellularLocation>
        <location evidence="1">Cell envelope</location>
    </subcellularLocation>
</comment>
<dbReference type="AlphaFoldDB" id="A0A327R2X9"/>
<dbReference type="Pfam" id="PF25954">
    <property type="entry name" value="Beta-barrel_RND_2"/>
    <property type="match status" value="1"/>
</dbReference>
<dbReference type="Proteomes" id="UP000249547">
    <property type="component" value="Unassembled WGS sequence"/>
</dbReference>